<name>A0A2P2R0P8_RHIMU</name>
<proteinExistence type="predicted"/>
<dbReference type="EMBL" id="GGEC01092230">
    <property type="protein sequence ID" value="MBX72714.1"/>
    <property type="molecule type" value="Transcribed_RNA"/>
</dbReference>
<reference evidence="1" key="1">
    <citation type="submission" date="2018-02" db="EMBL/GenBank/DDBJ databases">
        <title>Rhizophora mucronata_Transcriptome.</title>
        <authorList>
            <person name="Meera S.P."/>
            <person name="Sreeshan A."/>
            <person name="Augustine A."/>
        </authorList>
    </citation>
    <scope>NUCLEOTIDE SEQUENCE</scope>
    <source>
        <tissue evidence="1">Leaf</tissue>
    </source>
</reference>
<sequence length="37" mass="4318">MISLFVTIPIYKEAQFILSVCDHKSSLRFHVIKISRP</sequence>
<accession>A0A2P2R0P8</accession>
<protein>
    <submittedName>
        <fullName evidence="1">Uncharacterized protein</fullName>
    </submittedName>
</protein>
<organism evidence="1">
    <name type="scientific">Rhizophora mucronata</name>
    <name type="common">Asiatic mangrove</name>
    <dbReference type="NCBI Taxonomy" id="61149"/>
    <lineage>
        <taxon>Eukaryota</taxon>
        <taxon>Viridiplantae</taxon>
        <taxon>Streptophyta</taxon>
        <taxon>Embryophyta</taxon>
        <taxon>Tracheophyta</taxon>
        <taxon>Spermatophyta</taxon>
        <taxon>Magnoliopsida</taxon>
        <taxon>eudicotyledons</taxon>
        <taxon>Gunneridae</taxon>
        <taxon>Pentapetalae</taxon>
        <taxon>rosids</taxon>
        <taxon>fabids</taxon>
        <taxon>Malpighiales</taxon>
        <taxon>Rhizophoraceae</taxon>
        <taxon>Rhizophora</taxon>
    </lineage>
</organism>
<evidence type="ECO:0000313" key="1">
    <source>
        <dbReference type="EMBL" id="MBX72714.1"/>
    </source>
</evidence>
<dbReference type="AlphaFoldDB" id="A0A2P2R0P8"/>